<accession>A0A6J5NGP2</accession>
<organism evidence="1">
    <name type="scientific">uncultured Caudovirales phage</name>
    <dbReference type="NCBI Taxonomy" id="2100421"/>
    <lineage>
        <taxon>Viruses</taxon>
        <taxon>Duplodnaviria</taxon>
        <taxon>Heunggongvirae</taxon>
        <taxon>Uroviricota</taxon>
        <taxon>Caudoviricetes</taxon>
        <taxon>Peduoviridae</taxon>
        <taxon>Maltschvirus</taxon>
        <taxon>Maltschvirus maltsch</taxon>
    </lineage>
</organism>
<sequence>MTDHLITAFAEEWDECSPEGRKGLFNEFKRLVLEDIEEQLFQAEYKLVLTDDDNNVLPFPTESGE</sequence>
<evidence type="ECO:0000313" key="1">
    <source>
        <dbReference type="EMBL" id="CAB4156385.1"/>
    </source>
</evidence>
<protein>
    <submittedName>
        <fullName evidence="1">Uncharacterized protein</fullName>
    </submittedName>
</protein>
<reference evidence="1" key="1">
    <citation type="submission" date="2020-04" db="EMBL/GenBank/DDBJ databases">
        <authorList>
            <person name="Chiriac C."/>
            <person name="Salcher M."/>
            <person name="Ghai R."/>
            <person name="Kavagutti S V."/>
        </authorList>
    </citation>
    <scope>NUCLEOTIDE SEQUENCE</scope>
</reference>
<gene>
    <name evidence="1" type="ORF">UFOVP665_61</name>
</gene>
<dbReference type="EMBL" id="LR796640">
    <property type="protein sequence ID" value="CAB4156385.1"/>
    <property type="molecule type" value="Genomic_DNA"/>
</dbReference>
<proteinExistence type="predicted"/>
<name>A0A6J5NGP2_9CAUD</name>